<keyword evidence="2" id="KW-1185">Reference proteome</keyword>
<dbReference type="AlphaFoldDB" id="A0A556V5L9"/>
<dbReference type="Proteomes" id="UP000319801">
    <property type="component" value="Unassembled WGS sequence"/>
</dbReference>
<comment type="caution">
    <text evidence="1">The sequence shown here is derived from an EMBL/GenBank/DDBJ whole genome shotgun (WGS) entry which is preliminary data.</text>
</comment>
<proteinExistence type="predicted"/>
<evidence type="ECO:0000313" key="1">
    <source>
        <dbReference type="EMBL" id="TSV54861.1"/>
    </source>
</evidence>
<accession>A0A556V5L9</accession>
<evidence type="ECO:0000313" key="2">
    <source>
        <dbReference type="Proteomes" id="UP000319801"/>
    </source>
</evidence>
<dbReference type="EMBL" id="VCAZ01000126">
    <property type="protein sequence ID" value="TSV54861.1"/>
    <property type="molecule type" value="Genomic_DNA"/>
</dbReference>
<reference evidence="1 2" key="1">
    <citation type="journal article" date="2019" name="Genome Biol. Evol.">
        <title>Whole-Genome Sequencing of the Giant Devil Catfish, Bagarius yarrelli.</title>
        <authorList>
            <person name="Jiang W."/>
            <person name="Lv Y."/>
            <person name="Cheng L."/>
            <person name="Yang K."/>
            <person name="Chao B."/>
            <person name="Wang X."/>
            <person name="Li Y."/>
            <person name="Pan X."/>
            <person name="You X."/>
            <person name="Zhang Y."/>
            <person name="Yang J."/>
            <person name="Li J."/>
            <person name="Zhang X."/>
            <person name="Liu S."/>
            <person name="Sun C."/>
            <person name="Yang J."/>
            <person name="Shi Q."/>
        </authorList>
    </citation>
    <scope>NUCLEOTIDE SEQUENCE [LARGE SCALE GENOMIC DNA]</scope>
    <source>
        <strain evidence="1">JWS20170419001</strain>
        <tissue evidence="1">Muscle</tissue>
    </source>
</reference>
<sequence>MGCGCHEHLHRRVGSTPVRRSNLGHITVEIETDARCETPAAKYRISDAERFDRIMSTSSLHQPADR</sequence>
<organism evidence="1 2">
    <name type="scientific">Bagarius yarrelli</name>
    <name type="common">Goonch</name>
    <name type="synonym">Bagrus yarrelli</name>
    <dbReference type="NCBI Taxonomy" id="175774"/>
    <lineage>
        <taxon>Eukaryota</taxon>
        <taxon>Metazoa</taxon>
        <taxon>Chordata</taxon>
        <taxon>Craniata</taxon>
        <taxon>Vertebrata</taxon>
        <taxon>Euteleostomi</taxon>
        <taxon>Actinopterygii</taxon>
        <taxon>Neopterygii</taxon>
        <taxon>Teleostei</taxon>
        <taxon>Ostariophysi</taxon>
        <taxon>Siluriformes</taxon>
        <taxon>Sisoridae</taxon>
        <taxon>Sisorinae</taxon>
        <taxon>Bagarius</taxon>
    </lineage>
</organism>
<gene>
    <name evidence="1" type="ORF">Baya_13269</name>
</gene>
<protein>
    <submittedName>
        <fullName evidence="1">Uncharacterized protein</fullName>
    </submittedName>
</protein>
<name>A0A556V5L9_BAGYA</name>